<comment type="caution">
    <text evidence="1">The sequence shown here is derived from an EMBL/GenBank/DDBJ whole genome shotgun (WGS) entry which is preliminary data.</text>
</comment>
<evidence type="ECO:0008006" key="3">
    <source>
        <dbReference type="Google" id="ProtNLM"/>
    </source>
</evidence>
<evidence type="ECO:0000313" key="1">
    <source>
        <dbReference type="EMBL" id="KGO88391.1"/>
    </source>
</evidence>
<protein>
    <recommendedName>
        <fullName evidence="3">Phage virion morphogenesis family protein</fullName>
    </recommendedName>
</protein>
<dbReference type="RefSeq" id="WP_020211394.1">
    <property type="nucleotide sequence ID" value="NZ_JRLX01000001.1"/>
</dbReference>
<proteinExistence type="predicted"/>
<reference evidence="1 2" key="1">
    <citation type="submission" date="2013-09" db="EMBL/GenBank/DDBJ databases">
        <authorList>
            <person name="Zeng Z."/>
            <person name="Chen C."/>
        </authorList>
    </citation>
    <scope>NUCLEOTIDE SEQUENCE [LARGE SCALE GENOMIC DNA]</scope>
    <source>
        <strain evidence="1 2">WB 3.3-2</strain>
    </source>
</reference>
<keyword evidence="2" id="KW-1185">Reference proteome</keyword>
<dbReference type="OrthoDB" id="964176at2"/>
<dbReference type="AlphaFoldDB" id="A0A0A2M9R9"/>
<dbReference type="eggNOG" id="COG5005">
    <property type="taxonomic scope" value="Bacteria"/>
</dbReference>
<dbReference type="Proteomes" id="UP000030152">
    <property type="component" value="Unassembled WGS sequence"/>
</dbReference>
<name>A0A0A2M9R9_9FLAO</name>
<dbReference type="EMBL" id="JRLX01000001">
    <property type="protein sequence ID" value="KGO88391.1"/>
    <property type="molecule type" value="Genomic_DNA"/>
</dbReference>
<dbReference type="STRING" id="1121895.GCA_000378485_00269"/>
<accession>A0A0A2M9R9</accession>
<organism evidence="1 2">
    <name type="scientific">Flavobacterium rivuli WB 3.3-2 = DSM 21788</name>
    <dbReference type="NCBI Taxonomy" id="1121895"/>
    <lineage>
        <taxon>Bacteria</taxon>
        <taxon>Pseudomonadati</taxon>
        <taxon>Bacteroidota</taxon>
        <taxon>Flavobacteriia</taxon>
        <taxon>Flavobacteriales</taxon>
        <taxon>Flavobacteriaceae</taxon>
        <taxon>Flavobacterium</taxon>
    </lineage>
</organism>
<sequence length="182" mass="20678">MDINGLVNKITNDVAVELNEEYKRNFERKAFFDQAWPVSKFKNAKGSAMMRTGALRRSIKYNVVTGMITWSSSLPYAKINNEGGEITVTVQMQKFFWAMYYKAAGAITTKKDGSASKSKKNERLTGEAGQWKALALKKVGSKIKITKRQFIGNHPQVTVIVKKHADNHLHIIDSYIKNHLRR</sequence>
<evidence type="ECO:0000313" key="2">
    <source>
        <dbReference type="Proteomes" id="UP000030152"/>
    </source>
</evidence>
<gene>
    <name evidence="1" type="ORF">Q765_00295</name>
</gene>